<evidence type="ECO:0000313" key="3">
    <source>
        <dbReference type="Proteomes" id="UP001066276"/>
    </source>
</evidence>
<gene>
    <name evidence="2" type="ORF">NDU88_001076</name>
</gene>
<feature type="region of interest" description="Disordered" evidence="1">
    <location>
        <begin position="29"/>
        <end position="56"/>
    </location>
</feature>
<dbReference type="EMBL" id="JANPWB010000015">
    <property type="protein sequence ID" value="KAJ1087917.1"/>
    <property type="molecule type" value="Genomic_DNA"/>
</dbReference>
<proteinExistence type="predicted"/>
<name>A0AAV7LC11_PLEWA</name>
<sequence>MVETVRGGLLRRPAPPVFWPGPALREGPAEPFLPGAELEEEPGRAPGCPNPPWGGRGRVQTRLWSVRAVSIWRVALDCLSPELKNPLPGQGWGGGVCLRRDPAGPGPQAAHWGAWLGKLRPGTG</sequence>
<protein>
    <submittedName>
        <fullName evidence="2">Uncharacterized protein</fullName>
    </submittedName>
</protein>
<evidence type="ECO:0000256" key="1">
    <source>
        <dbReference type="SAM" id="MobiDB-lite"/>
    </source>
</evidence>
<organism evidence="2 3">
    <name type="scientific">Pleurodeles waltl</name>
    <name type="common">Iberian ribbed newt</name>
    <dbReference type="NCBI Taxonomy" id="8319"/>
    <lineage>
        <taxon>Eukaryota</taxon>
        <taxon>Metazoa</taxon>
        <taxon>Chordata</taxon>
        <taxon>Craniata</taxon>
        <taxon>Vertebrata</taxon>
        <taxon>Euteleostomi</taxon>
        <taxon>Amphibia</taxon>
        <taxon>Batrachia</taxon>
        <taxon>Caudata</taxon>
        <taxon>Salamandroidea</taxon>
        <taxon>Salamandridae</taxon>
        <taxon>Pleurodelinae</taxon>
        <taxon>Pleurodeles</taxon>
    </lineage>
</organism>
<reference evidence="2" key="1">
    <citation type="journal article" date="2022" name="bioRxiv">
        <title>Sequencing and chromosome-scale assembly of the giantPleurodeles waltlgenome.</title>
        <authorList>
            <person name="Brown T."/>
            <person name="Elewa A."/>
            <person name="Iarovenko S."/>
            <person name="Subramanian E."/>
            <person name="Araus A.J."/>
            <person name="Petzold A."/>
            <person name="Susuki M."/>
            <person name="Suzuki K.-i.T."/>
            <person name="Hayashi T."/>
            <person name="Toyoda A."/>
            <person name="Oliveira C."/>
            <person name="Osipova E."/>
            <person name="Leigh N.D."/>
            <person name="Simon A."/>
            <person name="Yun M.H."/>
        </authorList>
    </citation>
    <scope>NUCLEOTIDE SEQUENCE</scope>
    <source>
        <strain evidence="2">20211129_DDA</strain>
        <tissue evidence="2">Liver</tissue>
    </source>
</reference>
<dbReference type="AlphaFoldDB" id="A0AAV7LC11"/>
<dbReference type="Proteomes" id="UP001066276">
    <property type="component" value="Chromosome 11"/>
</dbReference>
<accession>A0AAV7LC11</accession>
<evidence type="ECO:0000313" key="2">
    <source>
        <dbReference type="EMBL" id="KAJ1087917.1"/>
    </source>
</evidence>
<keyword evidence="3" id="KW-1185">Reference proteome</keyword>
<comment type="caution">
    <text evidence="2">The sequence shown here is derived from an EMBL/GenBank/DDBJ whole genome shotgun (WGS) entry which is preliminary data.</text>
</comment>